<accession>A0AAV1C561</accession>
<evidence type="ECO:0000256" key="1">
    <source>
        <dbReference type="ARBA" id="ARBA00022982"/>
    </source>
</evidence>
<organism evidence="5 6">
    <name type="scientific">Oldenlandia corymbosa var. corymbosa</name>
    <dbReference type="NCBI Taxonomy" id="529605"/>
    <lineage>
        <taxon>Eukaryota</taxon>
        <taxon>Viridiplantae</taxon>
        <taxon>Streptophyta</taxon>
        <taxon>Embryophyta</taxon>
        <taxon>Tracheophyta</taxon>
        <taxon>Spermatophyta</taxon>
        <taxon>Magnoliopsida</taxon>
        <taxon>eudicotyledons</taxon>
        <taxon>Gunneridae</taxon>
        <taxon>Pentapetalae</taxon>
        <taxon>asterids</taxon>
        <taxon>lamiids</taxon>
        <taxon>Gentianales</taxon>
        <taxon>Rubiaceae</taxon>
        <taxon>Rubioideae</taxon>
        <taxon>Spermacoceae</taxon>
        <taxon>Hedyotis-Oldenlandia complex</taxon>
        <taxon>Oldenlandia</taxon>
    </lineage>
</organism>
<dbReference type="PRINTS" id="PR00421">
    <property type="entry name" value="THIOREDOXIN"/>
</dbReference>
<dbReference type="Proteomes" id="UP001161247">
    <property type="component" value="Chromosome 1"/>
</dbReference>
<keyword evidence="1" id="KW-0249">Electron transport</keyword>
<dbReference type="Pfam" id="PF00085">
    <property type="entry name" value="Thioredoxin"/>
    <property type="match status" value="1"/>
</dbReference>
<dbReference type="SUPFAM" id="SSF52833">
    <property type="entry name" value="Thioredoxin-like"/>
    <property type="match status" value="1"/>
</dbReference>
<evidence type="ECO:0000313" key="6">
    <source>
        <dbReference type="Proteomes" id="UP001161247"/>
    </source>
</evidence>
<dbReference type="EMBL" id="OX459118">
    <property type="protein sequence ID" value="CAI9090646.1"/>
    <property type="molecule type" value="Genomic_DNA"/>
</dbReference>
<reference evidence="5" key="1">
    <citation type="submission" date="2023-03" db="EMBL/GenBank/DDBJ databases">
        <authorList>
            <person name="Julca I."/>
        </authorList>
    </citation>
    <scope>NUCLEOTIDE SEQUENCE</scope>
</reference>
<evidence type="ECO:0000256" key="3">
    <source>
        <dbReference type="ARBA" id="ARBA00023284"/>
    </source>
</evidence>
<dbReference type="AlphaFoldDB" id="A0AAV1C561"/>
<keyword evidence="6" id="KW-1185">Reference proteome</keyword>
<dbReference type="PANTHER" id="PTHR10438">
    <property type="entry name" value="THIOREDOXIN"/>
    <property type="match status" value="1"/>
</dbReference>
<keyword evidence="3" id="KW-0676">Redox-active center</keyword>
<dbReference type="Gene3D" id="3.40.30.10">
    <property type="entry name" value="Glutaredoxin"/>
    <property type="match status" value="1"/>
</dbReference>
<evidence type="ECO:0000256" key="2">
    <source>
        <dbReference type="ARBA" id="ARBA00023157"/>
    </source>
</evidence>
<proteinExistence type="predicted"/>
<evidence type="ECO:0000259" key="4">
    <source>
        <dbReference type="PROSITE" id="PS51352"/>
    </source>
</evidence>
<dbReference type="PANTHER" id="PTHR10438:SF405">
    <property type="entry name" value="THIOREDOXIN DOMAIN-CONTAINING PROTEIN"/>
    <property type="match status" value="1"/>
</dbReference>
<evidence type="ECO:0000313" key="5">
    <source>
        <dbReference type="EMBL" id="CAI9090646.1"/>
    </source>
</evidence>
<feature type="domain" description="Thioredoxin" evidence="4">
    <location>
        <begin position="73"/>
        <end position="200"/>
    </location>
</feature>
<name>A0AAV1C561_OLDCO</name>
<keyword evidence="2" id="KW-1015">Disulfide bond</keyword>
<gene>
    <name evidence="5" type="ORF">OLC1_LOCUS2747</name>
</gene>
<sequence length="200" mass="21719">MASAILRRLANSRPSSFMAARSSFLSPSRNETLLLSSAAATVSFSTLFLSGVGHMPLFSSLTAPLVSSVSPSTLHFNRIRNFSTDSSGGSNLISIETEEQFRDSLRKAQDEALPAMFYFTAAWCGPCRLLAPIISQLSAKYPHVTTYKIDIDKEALGTALSESNVEAVPTIHFFQNGKKASTVVGADVEKLRSTMENLYK</sequence>
<dbReference type="InterPro" id="IPR036249">
    <property type="entry name" value="Thioredoxin-like_sf"/>
</dbReference>
<dbReference type="PROSITE" id="PS51352">
    <property type="entry name" value="THIOREDOXIN_2"/>
    <property type="match status" value="1"/>
</dbReference>
<keyword evidence="1" id="KW-0813">Transport</keyword>
<dbReference type="InterPro" id="IPR050620">
    <property type="entry name" value="Thioredoxin_H-type-like"/>
</dbReference>
<dbReference type="CDD" id="cd02947">
    <property type="entry name" value="TRX_family"/>
    <property type="match status" value="1"/>
</dbReference>
<dbReference type="InterPro" id="IPR013766">
    <property type="entry name" value="Thioredoxin_domain"/>
</dbReference>
<protein>
    <submittedName>
        <fullName evidence="5">OLC1v1025463C1</fullName>
    </submittedName>
</protein>
<dbReference type="FunFam" id="3.40.30.10:FF:000245">
    <property type="entry name" value="Thioredoxin"/>
    <property type="match status" value="1"/>
</dbReference>